<keyword evidence="14" id="KW-1185">Reference proteome</keyword>
<keyword evidence="7 10" id="KW-0456">Lyase</keyword>
<feature type="active site" evidence="10 11">
    <location>
        <position position="177"/>
    </location>
</feature>
<dbReference type="UniPathway" id="UPA00031">
    <property type="reaction ID" value="UER00010"/>
</dbReference>
<dbReference type="GeneID" id="9131832"/>
<dbReference type="HOGENOM" id="CLU_071837_2_2_2"/>
<dbReference type="SUPFAM" id="SSF52317">
    <property type="entry name" value="Class I glutamine amidotransferase-like"/>
    <property type="match status" value="1"/>
</dbReference>
<dbReference type="Proteomes" id="UP000002061">
    <property type="component" value="Chromosome"/>
</dbReference>
<evidence type="ECO:0000259" key="12">
    <source>
        <dbReference type="Pfam" id="PF00117"/>
    </source>
</evidence>
<dbReference type="eggNOG" id="arCOG00089">
    <property type="taxonomic scope" value="Archaea"/>
</dbReference>
<dbReference type="CDD" id="cd01748">
    <property type="entry name" value="GATase1_IGP_Synthase"/>
    <property type="match status" value="1"/>
</dbReference>
<dbReference type="RefSeq" id="WP_013100229.1">
    <property type="nucleotide sequence ID" value="NC_014122.1"/>
</dbReference>
<comment type="function">
    <text evidence="10">IGPS catalyzes the conversion of PRFAR and glutamine to IGP, AICAR and glutamate. The HisH subunit catalyzes the hydrolysis of glutamine to glutamate and ammonia as part of the synthesis of IGP and AICAR. The resulting ammonia molecule is channeled to the active site of HisF.</text>
</comment>
<evidence type="ECO:0000256" key="5">
    <source>
        <dbReference type="ARBA" id="ARBA00022962"/>
    </source>
</evidence>
<comment type="pathway">
    <text evidence="1 10">Amino-acid biosynthesis; L-histidine biosynthesis; L-histidine from 5-phospho-alpha-D-ribose 1-diphosphate: step 5/9.</text>
</comment>
<evidence type="ECO:0000313" key="13">
    <source>
        <dbReference type="EMBL" id="ADG13483.1"/>
    </source>
</evidence>
<comment type="subcellular location">
    <subcellularLocation>
        <location evidence="10">Cytoplasm</location>
    </subcellularLocation>
</comment>
<dbReference type="AlphaFoldDB" id="D5VSD0"/>
<keyword evidence="6 10" id="KW-0368">Histidine biosynthesis</keyword>
<dbReference type="EC" id="3.5.1.2" evidence="10"/>
<comment type="catalytic activity">
    <reaction evidence="8 10">
        <text>5-[(5-phospho-1-deoxy-D-ribulos-1-ylimino)methylamino]-1-(5-phospho-beta-D-ribosyl)imidazole-4-carboxamide + L-glutamine = D-erythro-1-(imidazol-4-yl)glycerol 3-phosphate + 5-amino-1-(5-phospho-beta-D-ribosyl)imidazole-4-carboxamide + L-glutamate + H(+)</text>
        <dbReference type="Rhea" id="RHEA:24793"/>
        <dbReference type="ChEBI" id="CHEBI:15378"/>
        <dbReference type="ChEBI" id="CHEBI:29985"/>
        <dbReference type="ChEBI" id="CHEBI:58278"/>
        <dbReference type="ChEBI" id="CHEBI:58359"/>
        <dbReference type="ChEBI" id="CHEBI:58475"/>
        <dbReference type="ChEBI" id="CHEBI:58525"/>
        <dbReference type="EC" id="4.3.2.10"/>
    </reaction>
</comment>
<dbReference type="NCBIfam" id="TIGR01855">
    <property type="entry name" value="IMP_synth_hisH"/>
    <property type="match status" value="1"/>
</dbReference>
<dbReference type="MEROPS" id="C26.965"/>
<sequence>MIGIIDYNAGNLRSILKAVELFDKAKIIKSEEEILSSDKLILPGVGNFGSAIKNLSPVKEAIVKAIDEGVPFLGICLGLQILFEWSEEANEEGLKIIKGEVLRFRKGKVPHMGWNTVKILKDSPIFEGIKDEEYFYFVHSYYVVPREDCVVGETNYYINFPSVIQRDNLLATQFHPEKSGKIGLRLLENFIELF</sequence>
<evidence type="ECO:0000256" key="3">
    <source>
        <dbReference type="ARBA" id="ARBA00022605"/>
    </source>
</evidence>
<keyword evidence="5 10" id="KW-0315">Glutamine amidotransferase</keyword>
<feature type="active site" evidence="10 11">
    <location>
        <position position="175"/>
    </location>
</feature>
<evidence type="ECO:0000313" key="14">
    <source>
        <dbReference type="Proteomes" id="UP000002061"/>
    </source>
</evidence>
<dbReference type="EMBL" id="CP002009">
    <property type="protein sequence ID" value="ADG13483.1"/>
    <property type="molecule type" value="Genomic_DNA"/>
</dbReference>
<dbReference type="InterPro" id="IPR010139">
    <property type="entry name" value="Imidazole-glycPsynth_HisH"/>
</dbReference>
<dbReference type="GO" id="GO:0000105">
    <property type="term" value="P:L-histidine biosynthetic process"/>
    <property type="evidence" value="ECO:0007669"/>
    <property type="project" value="UniProtKB-UniRule"/>
</dbReference>
<feature type="active site" description="Nucleophile" evidence="10 11">
    <location>
        <position position="76"/>
    </location>
</feature>
<evidence type="ECO:0000256" key="8">
    <source>
        <dbReference type="ARBA" id="ARBA00047838"/>
    </source>
</evidence>
<keyword evidence="4 10" id="KW-0378">Hydrolase</keyword>
<dbReference type="GO" id="GO:0000107">
    <property type="term" value="F:imidazoleglycerol-phosphate synthase activity"/>
    <property type="evidence" value="ECO:0007669"/>
    <property type="project" value="UniProtKB-UniRule"/>
</dbReference>
<gene>
    <name evidence="10" type="primary">hisH</name>
    <name evidence="13" type="ordered locus">Metin_0818</name>
</gene>
<dbReference type="GO" id="GO:0016829">
    <property type="term" value="F:lyase activity"/>
    <property type="evidence" value="ECO:0007669"/>
    <property type="project" value="UniProtKB-KW"/>
</dbReference>
<keyword evidence="10" id="KW-0963">Cytoplasm</keyword>
<evidence type="ECO:0000256" key="1">
    <source>
        <dbReference type="ARBA" id="ARBA00005091"/>
    </source>
</evidence>
<dbReference type="PANTHER" id="PTHR42701:SF1">
    <property type="entry name" value="IMIDAZOLE GLYCEROL PHOSPHATE SYNTHASE SUBUNIT HISH"/>
    <property type="match status" value="1"/>
</dbReference>
<dbReference type="HAMAP" id="MF_00278">
    <property type="entry name" value="HisH"/>
    <property type="match status" value="1"/>
</dbReference>
<dbReference type="STRING" id="573063.Metin_0818"/>
<evidence type="ECO:0000256" key="9">
    <source>
        <dbReference type="ARBA" id="ARBA00049534"/>
    </source>
</evidence>
<dbReference type="KEGG" id="mif:Metin_0818"/>
<dbReference type="OrthoDB" id="33401at2157"/>
<comment type="subunit">
    <text evidence="2 10">Heterodimer of HisH and HisF.</text>
</comment>
<keyword evidence="3 10" id="KW-0028">Amino-acid biosynthesis</keyword>
<evidence type="ECO:0000256" key="11">
    <source>
        <dbReference type="PIRSR" id="PIRSR000495-1"/>
    </source>
</evidence>
<dbReference type="PROSITE" id="PS51273">
    <property type="entry name" value="GATASE_TYPE_1"/>
    <property type="match status" value="1"/>
</dbReference>
<comment type="catalytic activity">
    <reaction evidence="9 10">
        <text>L-glutamine + H2O = L-glutamate + NH4(+)</text>
        <dbReference type="Rhea" id="RHEA:15889"/>
        <dbReference type="ChEBI" id="CHEBI:15377"/>
        <dbReference type="ChEBI" id="CHEBI:28938"/>
        <dbReference type="ChEBI" id="CHEBI:29985"/>
        <dbReference type="ChEBI" id="CHEBI:58359"/>
        <dbReference type="EC" id="3.5.1.2"/>
    </reaction>
</comment>
<dbReference type="Pfam" id="PF00117">
    <property type="entry name" value="GATase"/>
    <property type="match status" value="1"/>
</dbReference>
<name>D5VSD0_METIM</name>
<dbReference type="GO" id="GO:0005737">
    <property type="term" value="C:cytoplasm"/>
    <property type="evidence" value="ECO:0007669"/>
    <property type="project" value="UniProtKB-SubCell"/>
</dbReference>
<evidence type="ECO:0000256" key="6">
    <source>
        <dbReference type="ARBA" id="ARBA00023102"/>
    </source>
</evidence>
<evidence type="ECO:0000256" key="4">
    <source>
        <dbReference type="ARBA" id="ARBA00022801"/>
    </source>
</evidence>
<dbReference type="PANTHER" id="PTHR42701">
    <property type="entry name" value="IMIDAZOLE GLYCEROL PHOSPHATE SYNTHASE SUBUNIT HISH"/>
    <property type="match status" value="1"/>
</dbReference>
<evidence type="ECO:0000256" key="7">
    <source>
        <dbReference type="ARBA" id="ARBA00023239"/>
    </source>
</evidence>
<dbReference type="EC" id="4.3.2.10" evidence="10"/>
<proteinExistence type="inferred from homology"/>
<dbReference type="InterPro" id="IPR029062">
    <property type="entry name" value="Class_I_gatase-like"/>
</dbReference>
<dbReference type="GO" id="GO:0004359">
    <property type="term" value="F:glutaminase activity"/>
    <property type="evidence" value="ECO:0007669"/>
    <property type="project" value="UniProtKB-EC"/>
</dbReference>
<feature type="domain" description="Glutamine amidotransferase" evidence="12">
    <location>
        <begin position="5"/>
        <end position="190"/>
    </location>
</feature>
<organism evidence="13 14">
    <name type="scientific">Methanocaldococcus infernus (strain DSM 11812 / JCM 15783 / ME)</name>
    <dbReference type="NCBI Taxonomy" id="573063"/>
    <lineage>
        <taxon>Archaea</taxon>
        <taxon>Methanobacteriati</taxon>
        <taxon>Methanobacteriota</taxon>
        <taxon>Methanomada group</taxon>
        <taxon>Methanococci</taxon>
        <taxon>Methanococcales</taxon>
        <taxon>Methanocaldococcaceae</taxon>
        <taxon>Methanocaldococcus</taxon>
    </lineage>
</organism>
<protein>
    <recommendedName>
        <fullName evidence="10">Imidazole glycerol phosphate synthase subunit HisH</fullName>
        <ecNumber evidence="10">4.3.2.10</ecNumber>
    </recommendedName>
    <alternativeName>
        <fullName evidence="10">IGP synthase glutaminase subunit</fullName>
        <ecNumber evidence="10">3.5.1.2</ecNumber>
    </alternativeName>
    <alternativeName>
        <fullName evidence="10">IGP synthase subunit HisH</fullName>
    </alternativeName>
    <alternativeName>
        <fullName evidence="10">ImGP synthase subunit HisH</fullName>
        <shortName evidence="10">IGPS subunit HisH</shortName>
    </alternativeName>
</protein>
<dbReference type="Gene3D" id="3.40.50.880">
    <property type="match status" value="1"/>
</dbReference>
<accession>D5VSD0</accession>
<dbReference type="InterPro" id="IPR017926">
    <property type="entry name" value="GATASE"/>
</dbReference>
<reference evidence="13" key="1">
    <citation type="submission" date="2010-04" db="EMBL/GenBank/DDBJ databases">
        <title>Complete sequence of Methanocaldococcus infernus ME.</title>
        <authorList>
            <consortium name="US DOE Joint Genome Institute"/>
            <person name="Lucas S."/>
            <person name="Copeland A."/>
            <person name="Lapidus A."/>
            <person name="Cheng J.-F."/>
            <person name="Bruce D."/>
            <person name="Goodwin L."/>
            <person name="Pitluck S."/>
            <person name="Munk A.C."/>
            <person name="Detter J.C."/>
            <person name="Han C."/>
            <person name="Tapia R."/>
            <person name="Land M."/>
            <person name="Hauser L."/>
            <person name="Kyrpides N."/>
            <person name="Mikhailova N."/>
            <person name="Sieprawska-Lupa M."/>
            <person name="Whitman W.B."/>
            <person name="Woyke T."/>
        </authorList>
    </citation>
    <scope>NUCLEOTIDE SEQUENCE [LARGE SCALE GENOMIC DNA]</scope>
    <source>
        <strain evidence="13">ME</strain>
    </source>
</reference>
<dbReference type="PIRSF" id="PIRSF000495">
    <property type="entry name" value="Amidotransf_hisH"/>
    <property type="match status" value="1"/>
</dbReference>
<evidence type="ECO:0000256" key="10">
    <source>
        <dbReference type="HAMAP-Rule" id="MF_00278"/>
    </source>
</evidence>
<evidence type="ECO:0000256" key="2">
    <source>
        <dbReference type="ARBA" id="ARBA00011152"/>
    </source>
</evidence>